<evidence type="ECO:0000313" key="9">
    <source>
        <dbReference type="EMBL" id="SDN59783.1"/>
    </source>
</evidence>
<organism evidence="9 10">
    <name type="scientific">Alkalicoccus daliensis</name>
    <dbReference type="NCBI Taxonomy" id="745820"/>
    <lineage>
        <taxon>Bacteria</taxon>
        <taxon>Bacillati</taxon>
        <taxon>Bacillota</taxon>
        <taxon>Bacilli</taxon>
        <taxon>Bacillales</taxon>
        <taxon>Bacillaceae</taxon>
        <taxon>Alkalicoccus</taxon>
    </lineage>
</organism>
<feature type="domain" description="PhoU" evidence="8">
    <location>
        <begin position="123"/>
        <end position="202"/>
    </location>
</feature>
<dbReference type="AlphaFoldDB" id="A0A1H0CPM7"/>
<dbReference type="Proteomes" id="UP000198778">
    <property type="component" value="Unassembled WGS sequence"/>
</dbReference>
<accession>A0A1H0CPM7</accession>
<dbReference type="EMBL" id="FNIL01000002">
    <property type="protein sequence ID" value="SDN59783.1"/>
    <property type="molecule type" value="Genomic_DNA"/>
</dbReference>
<evidence type="ECO:0000259" key="8">
    <source>
        <dbReference type="Pfam" id="PF01895"/>
    </source>
</evidence>
<evidence type="ECO:0000256" key="1">
    <source>
        <dbReference type="ARBA" id="ARBA00004496"/>
    </source>
</evidence>
<proteinExistence type="inferred from homology"/>
<dbReference type="OrthoDB" id="9814256at2"/>
<dbReference type="Pfam" id="PF01895">
    <property type="entry name" value="PhoU"/>
    <property type="match status" value="2"/>
</dbReference>
<reference evidence="10" key="1">
    <citation type="submission" date="2016-10" db="EMBL/GenBank/DDBJ databases">
        <authorList>
            <person name="Varghese N."/>
            <person name="Submissions S."/>
        </authorList>
    </citation>
    <scope>NUCLEOTIDE SEQUENCE [LARGE SCALE GENOMIC DNA]</scope>
    <source>
        <strain evidence="10">CGMCC 1.10369</strain>
    </source>
</reference>
<dbReference type="NCBIfam" id="TIGR02135">
    <property type="entry name" value="phoU_full"/>
    <property type="match status" value="1"/>
</dbReference>
<evidence type="ECO:0000256" key="2">
    <source>
        <dbReference type="ARBA" id="ARBA00008107"/>
    </source>
</evidence>
<dbReference type="InterPro" id="IPR028366">
    <property type="entry name" value="PhoU"/>
</dbReference>
<dbReference type="InterPro" id="IPR038078">
    <property type="entry name" value="PhoU-like_sf"/>
</dbReference>
<keyword evidence="6 7" id="KW-0592">Phosphate transport</keyword>
<dbReference type="PANTHER" id="PTHR42930">
    <property type="entry name" value="PHOSPHATE-SPECIFIC TRANSPORT SYSTEM ACCESSORY PROTEIN PHOU"/>
    <property type="match status" value="1"/>
</dbReference>
<dbReference type="GO" id="GO:0045936">
    <property type="term" value="P:negative regulation of phosphate metabolic process"/>
    <property type="evidence" value="ECO:0007669"/>
    <property type="project" value="InterPro"/>
</dbReference>
<comment type="function">
    <text evidence="7">Plays a role in the regulation of phosphate uptake.</text>
</comment>
<evidence type="ECO:0000256" key="3">
    <source>
        <dbReference type="ARBA" id="ARBA00011738"/>
    </source>
</evidence>
<comment type="subcellular location">
    <subcellularLocation>
        <location evidence="1 7">Cytoplasm</location>
    </subcellularLocation>
</comment>
<protein>
    <recommendedName>
        <fullName evidence="7">Phosphate-specific transport system accessory protein PhoU</fullName>
    </recommendedName>
</protein>
<name>A0A1H0CPM7_9BACI</name>
<evidence type="ECO:0000256" key="4">
    <source>
        <dbReference type="ARBA" id="ARBA00022448"/>
    </source>
</evidence>
<dbReference type="STRING" id="745820.SAMN04488053_102180"/>
<dbReference type="SUPFAM" id="SSF109755">
    <property type="entry name" value="PhoU-like"/>
    <property type="match status" value="1"/>
</dbReference>
<evidence type="ECO:0000313" key="10">
    <source>
        <dbReference type="Proteomes" id="UP000198778"/>
    </source>
</evidence>
<dbReference type="GO" id="GO:0006817">
    <property type="term" value="P:phosphate ion transport"/>
    <property type="evidence" value="ECO:0007669"/>
    <property type="project" value="UniProtKB-KW"/>
</dbReference>
<gene>
    <name evidence="9" type="ORF">SAMN04488053_102180</name>
</gene>
<keyword evidence="5 7" id="KW-0963">Cytoplasm</keyword>
<dbReference type="GO" id="GO:0030643">
    <property type="term" value="P:intracellular phosphate ion homeostasis"/>
    <property type="evidence" value="ECO:0007669"/>
    <property type="project" value="InterPro"/>
</dbReference>
<dbReference type="FunFam" id="1.20.58.220:FF:000004">
    <property type="entry name" value="Phosphate-specific transport system accessory protein PhoU"/>
    <property type="match status" value="1"/>
</dbReference>
<evidence type="ECO:0000256" key="7">
    <source>
        <dbReference type="PIRNR" id="PIRNR003107"/>
    </source>
</evidence>
<dbReference type="RefSeq" id="WP_090841420.1">
    <property type="nucleotide sequence ID" value="NZ_FNIL01000002.1"/>
</dbReference>
<dbReference type="PANTHER" id="PTHR42930:SF3">
    <property type="entry name" value="PHOSPHATE-SPECIFIC TRANSPORT SYSTEM ACCESSORY PROTEIN PHOU"/>
    <property type="match status" value="1"/>
</dbReference>
<dbReference type="InterPro" id="IPR026022">
    <property type="entry name" value="PhoU_dom"/>
</dbReference>
<dbReference type="PIRSF" id="PIRSF003107">
    <property type="entry name" value="PhoU"/>
    <property type="match status" value="1"/>
</dbReference>
<dbReference type="GO" id="GO:0005737">
    <property type="term" value="C:cytoplasm"/>
    <property type="evidence" value="ECO:0007669"/>
    <property type="project" value="UniProtKB-SubCell"/>
</dbReference>
<keyword evidence="10" id="KW-1185">Reference proteome</keyword>
<evidence type="ECO:0000256" key="6">
    <source>
        <dbReference type="ARBA" id="ARBA00022592"/>
    </source>
</evidence>
<sequence length="214" mass="24691">MSREIFITELDELQQEIYALGRHIESTFKKVVQAMNKGEKAVLQDLIEADEEVNEVELKINEQATLMITKQQPVASDLRHIIVCLKISSDLERMGDLSVDMAKAYLHMPSNQAYQAYRPELDAMVSKVEIMVRQVMEAYDSKDMLKAQQLAAMDDDIDQAYGKLVKDLFRSEYSVDQTAQLAFIARYMERIGDYCTNISEWIIYEVNGKRFDLN</sequence>
<dbReference type="Gene3D" id="1.20.58.220">
    <property type="entry name" value="Phosphate transport system protein phou homolog 2, domain 2"/>
    <property type="match status" value="1"/>
</dbReference>
<keyword evidence="4 7" id="KW-0813">Transport</keyword>
<comment type="similarity">
    <text evidence="2 7">Belongs to the PhoU family.</text>
</comment>
<evidence type="ECO:0000256" key="5">
    <source>
        <dbReference type="ARBA" id="ARBA00022490"/>
    </source>
</evidence>
<feature type="domain" description="PhoU" evidence="8">
    <location>
        <begin position="20"/>
        <end position="103"/>
    </location>
</feature>
<comment type="subunit">
    <text evidence="3 7">Homodimer.</text>
</comment>